<name>A0AC11ENG7_SHEEP</name>
<sequence length="557" mass="61089">MVPLLRLLPLLPLLPLLWGGSLQELPGYELRVQESVVVQACMDVHVPCSFSYPWSSGNSWHSSEEPFIYWFREGDPHYSDAVATNDRKKRLKSETQGRFHLVGDPRDDDCSLSIQEARLSDSGVYYLRVERGRNVKYSYREKKLNLKVTEKPDIQFLEPLESGRRTSLTCSLSLACGQSHYLLFSWAGDTLDAMNPDTLHSSELTLTPRPQDHGTNLTCRVTLQGAQVTLERTVQLNVSYAPRNLRISLSFRNITALKILQNTASILISEGQALQLLCVADSNPPAQLSWFQVSPTLEAAPISSTGVLELRYSETTEAELSCRAQNPLGSQNSSLSLFVFSPPQLLGPSCSQEDEGLHCSCSSQAQPAPSLRWRLGEGLLEGNFSNASFKVTSSSAGPWANSSLSLHEGLSSGLSLSCEALNIHGARSGSVLLLPGKPAFLVAGALGGAGAMALLCLFLCLLFFFILKSRRKQAAMRPEGVEDEDPVMGTVAWGSRQKPCPDSPPDQMVLSPAEDAPPPGEQEELHYASLNFHEMTSREPQDQEATSTEYSEIKTSQ</sequence>
<organism evidence="1">
    <name type="scientific">Ovis aries</name>
    <name type="common">Sheep</name>
    <dbReference type="NCBI Taxonomy" id="9940"/>
    <lineage>
        <taxon>Eukaryota</taxon>
        <taxon>Metazoa</taxon>
        <taxon>Chordata</taxon>
        <taxon>Craniata</taxon>
        <taxon>Vertebrata</taxon>
        <taxon>Euteleostomi</taxon>
        <taxon>Mammalia</taxon>
        <taxon>Eutheria</taxon>
        <taxon>Laurasiatheria</taxon>
        <taxon>Artiodactyla</taxon>
        <taxon>Ruminantia</taxon>
        <taxon>Pecora</taxon>
        <taxon>Bovidae</taxon>
        <taxon>Caprinae</taxon>
        <taxon>Ovis</taxon>
    </lineage>
</organism>
<dbReference type="Ensembl" id="ENSOART00020016244.2">
    <property type="protein sequence ID" value="ENSOARP00020060913.1"/>
    <property type="gene ID" value="ENSOARG00020010515.2"/>
</dbReference>
<proteinExistence type="predicted"/>
<protein>
    <submittedName>
        <fullName evidence="1">Uncharacterized protein</fullName>
    </submittedName>
</protein>
<accession>A0AC11ENG7</accession>
<reference evidence="1" key="3">
    <citation type="submission" date="2025-09" db="UniProtKB">
        <authorList>
            <consortium name="Ensembl"/>
        </authorList>
    </citation>
    <scope>IDENTIFICATION</scope>
</reference>
<reference evidence="1" key="2">
    <citation type="submission" date="2025-08" db="UniProtKB">
        <authorList>
            <consortium name="Ensembl"/>
        </authorList>
    </citation>
    <scope>IDENTIFICATION</scope>
</reference>
<evidence type="ECO:0000313" key="1">
    <source>
        <dbReference type="Ensembl" id="ENSOARP00020060913.1"/>
    </source>
</evidence>
<gene>
    <name evidence="1" type="primary">SIGLEC5</name>
</gene>
<reference evidence="1" key="1">
    <citation type="submission" date="2020-11" db="EMBL/GenBank/DDBJ databases">
        <authorList>
            <person name="Davenport K.M."/>
            <person name="Bickhart D.M."/>
            <person name="Smith T.P.L."/>
            <person name="Murdoch B.M."/>
            <person name="Rosen B.D."/>
        </authorList>
    </citation>
    <scope>NUCLEOTIDE SEQUENCE [LARGE SCALE GENOMIC DNA]</scope>
    <source>
        <strain evidence="1">OAR_USU_Benz2616</strain>
    </source>
</reference>